<gene>
    <name evidence="3" type="ORF">WJX72_003082</name>
</gene>
<protein>
    <recommendedName>
        <fullName evidence="5">Oxidoreductase</fullName>
    </recommendedName>
</protein>
<evidence type="ECO:0000313" key="4">
    <source>
        <dbReference type="Proteomes" id="UP001489004"/>
    </source>
</evidence>
<evidence type="ECO:0000313" key="3">
    <source>
        <dbReference type="EMBL" id="KAK9807571.1"/>
    </source>
</evidence>
<sequence length="425" mass="45980">MISQGTHPAGLRYLSRSTIAAQAAMTGGSTSGQQRQAAPQSAKDVKVAFVGAGGINFGTPEGPWNHSARLQLLPGVTFSAICDPNLELAQKRIDTLSAGEHGDKWKGCKTFPSYQAMLDAPGGPPDAVFIGLPPKFHGSLDDPNADIEVQLARAGVHQFVEKPLSVRPAEEVGRLSQELQRIQKDNGVVIAVGYMFRYAPLVEAAKRVLKETGAKPLGVVGRYACAYTFIEKRDWWDTALSGGPIVEQATHFVDLMRHFCGEIVESSIKAVAVGPSVPLSDMPKPPLAEHEVPMERRINRVTAAVFEFESGAVGSLTHSALMHKSHYATELEILADGLHLVLQDPYGSPKLLVRRPHSEEYVEENINHDEDMYLREVEAFIDAVRIGDTSAIKSLYADAALSYQATQWITAASNSGHMGPAAPEP</sequence>
<keyword evidence="4" id="KW-1185">Reference proteome</keyword>
<dbReference type="GO" id="GO:0000166">
    <property type="term" value="F:nucleotide binding"/>
    <property type="evidence" value="ECO:0007669"/>
    <property type="project" value="InterPro"/>
</dbReference>
<name>A0AAW1PGI2_9CHLO</name>
<dbReference type="PANTHER" id="PTHR43249">
    <property type="entry name" value="UDP-N-ACETYL-2-AMINO-2-DEOXY-D-GLUCURONATE OXIDASE"/>
    <property type="match status" value="1"/>
</dbReference>
<dbReference type="InterPro" id="IPR000683">
    <property type="entry name" value="Gfo/Idh/MocA-like_OxRdtase_N"/>
</dbReference>
<dbReference type="EMBL" id="JALJOR010000012">
    <property type="protein sequence ID" value="KAK9807571.1"/>
    <property type="molecule type" value="Genomic_DNA"/>
</dbReference>
<dbReference type="PANTHER" id="PTHR43249:SF1">
    <property type="entry name" value="D-GLUCOSIDE 3-DEHYDROGENASE"/>
    <property type="match status" value="1"/>
</dbReference>
<comment type="caution">
    <text evidence="3">The sequence shown here is derived from an EMBL/GenBank/DDBJ whole genome shotgun (WGS) entry which is preliminary data.</text>
</comment>
<evidence type="ECO:0008006" key="5">
    <source>
        <dbReference type="Google" id="ProtNLM"/>
    </source>
</evidence>
<dbReference type="Proteomes" id="UP001489004">
    <property type="component" value="Unassembled WGS sequence"/>
</dbReference>
<feature type="domain" description="Oxidoreductase putative C-terminal" evidence="2">
    <location>
        <begin position="197"/>
        <end position="337"/>
    </location>
</feature>
<proteinExistence type="predicted"/>
<dbReference type="Pfam" id="PF08635">
    <property type="entry name" value="ox_reductase_C"/>
    <property type="match status" value="1"/>
</dbReference>
<accession>A0AAW1PGI2</accession>
<dbReference type="SUPFAM" id="SSF55347">
    <property type="entry name" value="Glyceraldehyde-3-phosphate dehydrogenase-like, C-terminal domain"/>
    <property type="match status" value="1"/>
</dbReference>
<evidence type="ECO:0000259" key="1">
    <source>
        <dbReference type="Pfam" id="PF01408"/>
    </source>
</evidence>
<organism evidence="3 4">
    <name type="scientific">[Myrmecia] bisecta</name>
    <dbReference type="NCBI Taxonomy" id="41462"/>
    <lineage>
        <taxon>Eukaryota</taxon>
        <taxon>Viridiplantae</taxon>
        <taxon>Chlorophyta</taxon>
        <taxon>core chlorophytes</taxon>
        <taxon>Trebouxiophyceae</taxon>
        <taxon>Trebouxiales</taxon>
        <taxon>Trebouxiaceae</taxon>
        <taxon>Myrmecia</taxon>
    </lineage>
</organism>
<dbReference type="InterPro" id="IPR036291">
    <property type="entry name" value="NAD(P)-bd_dom_sf"/>
</dbReference>
<dbReference type="Gene3D" id="3.30.360.10">
    <property type="entry name" value="Dihydrodipicolinate Reductase, domain 2"/>
    <property type="match status" value="1"/>
</dbReference>
<dbReference type="InterPro" id="IPR052515">
    <property type="entry name" value="Gfo/Idh/MocA_Oxidoreductase"/>
</dbReference>
<dbReference type="SUPFAM" id="SSF51735">
    <property type="entry name" value="NAD(P)-binding Rossmann-fold domains"/>
    <property type="match status" value="1"/>
</dbReference>
<reference evidence="3 4" key="1">
    <citation type="journal article" date="2024" name="Nat. Commun.">
        <title>Phylogenomics reveals the evolutionary origins of lichenization in chlorophyte algae.</title>
        <authorList>
            <person name="Puginier C."/>
            <person name="Libourel C."/>
            <person name="Otte J."/>
            <person name="Skaloud P."/>
            <person name="Haon M."/>
            <person name="Grisel S."/>
            <person name="Petersen M."/>
            <person name="Berrin J.G."/>
            <person name="Delaux P.M."/>
            <person name="Dal Grande F."/>
            <person name="Keller J."/>
        </authorList>
    </citation>
    <scope>NUCLEOTIDE SEQUENCE [LARGE SCALE GENOMIC DNA]</scope>
    <source>
        <strain evidence="3 4">SAG 2043</strain>
    </source>
</reference>
<dbReference type="AlphaFoldDB" id="A0AAW1PGI2"/>
<evidence type="ECO:0000259" key="2">
    <source>
        <dbReference type="Pfam" id="PF08635"/>
    </source>
</evidence>
<dbReference type="Gene3D" id="3.40.50.720">
    <property type="entry name" value="NAD(P)-binding Rossmann-like Domain"/>
    <property type="match status" value="1"/>
</dbReference>
<feature type="domain" description="Gfo/Idh/MocA-like oxidoreductase N-terminal" evidence="1">
    <location>
        <begin position="45"/>
        <end position="193"/>
    </location>
</feature>
<dbReference type="InterPro" id="IPR013944">
    <property type="entry name" value="OxRdtase_put_C"/>
</dbReference>
<dbReference type="Pfam" id="PF01408">
    <property type="entry name" value="GFO_IDH_MocA"/>
    <property type="match status" value="1"/>
</dbReference>